<evidence type="ECO:0000256" key="3">
    <source>
        <dbReference type="ARBA" id="ARBA00004906"/>
    </source>
</evidence>
<sequence length="157" mass="16996">IRLHLALFYWNGSYPTIAHRLVGARIRDSVTPSSPGATLTPNAGSIVANRPSYKPIAALIFVQALTALAQSTAEASIEAAHLMQNDVPNATKRNQSKHSGQDSHSCGICLNQRVHPAAPSVCGHVFCWNCILHWVANVRAECPLCRAKTRPQDVIPL</sequence>
<dbReference type="RefSeq" id="XP_002286147.1">
    <property type="nucleotide sequence ID" value="XM_002286111.1"/>
</dbReference>
<dbReference type="PROSITE" id="PS50089">
    <property type="entry name" value="ZF_RING_2"/>
    <property type="match status" value="1"/>
</dbReference>
<dbReference type="eggNOG" id="KOG0317">
    <property type="taxonomic scope" value="Eukaryota"/>
</dbReference>
<evidence type="ECO:0000256" key="12">
    <source>
        <dbReference type="ARBA" id="ARBA00022786"/>
    </source>
</evidence>
<reference evidence="20 21" key="1">
    <citation type="journal article" date="2004" name="Science">
        <title>The genome of the diatom Thalassiosira pseudonana: ecology, evolution, and metabolism.</title>
        <authorList>
            <person name="Armbrust E.V."/>
            <person name="Berges J.A."/>
            <person name="Bowler C."/>
            <person name="Green B.R."/>
            <person name="Martinez D."/>
            <person name="Putnam N.H."/>
            <person name="Zhou S."/>
            <person name="Allen A.E."/>
            <person name="Apt K.E."/>
            <person name="Bechner M."/>
            <person name="Brzezinski M.A."/>
            <person name="Chaal B.K."/>
            <person name="Chiovitti A."/>
            <person name="Davis A.K."/>
            <person name="Demarest M.S."/>
            <person name="Detter J.C."/>
            <person name="Glavina T."/>
            <person name="Goodstein D."/>
            <person name="Hadi M.Z."/>
            <person name="Hellsten U."/>
            <person name="Hildebrand M."/>
            <person name="Jenkins B.D."/>
            <person name="Jurka J."/>
            <person name="Kapitonov V.V."/>
            <person name="Kroger N."/>
            <person name="Lau W.W."/>
            <person name="Lane T.W."/>
            <person name="Larimer F.W."/>
            <person name="Lippmeier J.C."/>
            <person name="Lucas S."/>
            <person name="Medina M."/>
            <person name="Montsant A."/>
            <person name="Obornik M."/>
            <person name="Parker M.S."/>
            <person name="Palenik B."/>
            <person name="Pazour G.J."/>
            <person name="Richardson P.M."/>
            <person name="Rynearson T.A."/>
            <person name="Saito M.A."/>
            <person name="Schwartz D.C."/>
            <person name="Thamatrakoln K."/>
            <person name="Valentin K."/>
            <person name="Vardi A."/>
            <person name="Wilkerson F.P."/>
            <person name="Rokhsar D.S."/>
        </authorList>
    </citation>
    <scope>NUCLEOTIDE SEQUENCE [LARGE SCALE GENOMIC DNA]</scope>
    <source>
        <strain evidence="20 21">CCMP1335</strain>
    </source>
</reference>
<evidence type="ECO:0000256" key="13">
    <source>
        <dbReference type="ARBA" id="ARBA00022833"/>
    </source>
</evidence>
<evidence type="ECO:0000256" key="10">
    <source>
        <dbReference type="ARBA" id="ARBA00022723"/>
    </source>
</evidence>
<keyword evidence="17" id="KW-0576">Peroxisome</keyword>
<evidence type="ECO:0000256" key="11">
    <source>
        <dbReference type="ARBA" id="ARBA00022771"/>
    </source>
</evidence>
<keyword evidence="7" id="KW-0962">Peroxisome biogenesis</keyword>
<dbReference type="KEGG" id="tps:THAPSDRAFT_260886"/>
<keyword evidence="16" id="KW-0472">Membrane</keyword>
<comment type="subcellular location">
    <subcellularLocation>
        <location evidence="2">Peroxisome membrane</location>
        <topology evidence="2">Multi-pass membrane protein</topology>
    </subcellularLocation>
</comment>
<evidence type="ECO:0000256" key="16">
    <source>
        <dbReference type="ARBA" id="ARBA00023136"/>
    </source>
</evidence>
<keyword evidence="9" id="KW-0812">Transmembrane</keyword>
<dbReference type="PaxDb" id="35128-Thaps260886"/>
<dbReference type="SUPFAM" id="SSF57850">
    <property type="entry name" value="RING/U-box"/>
    <property type="match status" value="1"/>
</dbReference>
<keyword evidence="14" id="KW-0653">Protein transport</keyword>
<evidence type="ECO:0000256" key="9">
    <source>
        <dbReference type="ARBA" id="ARBA00022692"/>
    </source>
</evidence>
<dbReference type="PANTHER" id="PTHR23350:SF0">
    <property type="entry name" value="PEROXISOME BIOGENESIS FACTOR 10"/>
    <property type="match status" value="1"/>
</dbReference>
<dbReference type="EC" id="2.3.2.27" evidence="5"/>
<organism evidence="20 21">
    <name type="scientific">Thalassiosira pseudonana</name>
    <name type="common">Marine diatom</name>
    <name type="synonym">Cyclotella nana</name>
    <dbReference type="NCBI Taxonomy" id="35128"/>
    <lineage>
        <taxon>Eukaryota</taxon>
        <taxon>Sar</taxon>
        <taxon>Stramenopiles</taxon>
        <taxon>Ochrophyta</taxon>
        <taxon>Bacillariophyta</taxon>
        <taxon>Coscinodiscophyceae</taxon>
        <taxon>Thalassiosirophycidae</taxon>
        <taxon>Thalassiosirales</taxon>
        <taxon>Thalassiosiraceae</taxon>
        <taxon>Thalassiosira</taxon>
    </lineage>
</organism>
<evidence type="ECO:0000256" key="2">
    <source>
        <dbReference type="ARBA" id="ARBA00004585"/>
    </source>
</evidence>
<name>B8BQH9_THAPS</name>
<keyword evidence="10" id="KW-0479">Metal-binding</keyword>
<keyword evidence="6" id="KW-0813">Transport</keyword>
<evidence type="ECO:0000256" key="18">
    <source>
        <dbReference type="PROSITE-ProRule" id="PRU00175"/>
    </source>
</evidence>
<evidence type="ECO:0000256" key="6">
    <source>
        <dbReference type="ARBA" id="ARBA00022448"/>
    </source>
</evidence>
<dbReference type="GO" id="GO:0016558">
    <property type="term" value="P:protein import into peroxisome matrix"/>
    <property type="evidence" value="ECO:0007669"/>
    <property type="project" value="InterPro"/>
</dbReference>
<evidence type="ECO:0000313" key="21">
    <source>
        <dbReference type="Proteomes" id="UP000001449"/>
    </source>
</evidence>
<dbReference type="STRING" id="35128.B8BQH9"/>
<evidence type="ECO:0000313" key="20">
    <source>
        <dbReference type="EMBL" id="EED95788.1"/>
    </source>
</evidence>
<evidence type="ECO:0000256" key="8">
    <source>
        <dbReference type="ARBA" id="ARBA00022679"/>
    </source>
</evidence>
<evidence type="ECO:0000256" key="7">
    <source>
        <dbReference type="ARBA" id="ARBA00022593"/>
    </source>
</evidence>
<comment type="pathway">
    <text evidence="3">Protein modification; protein ubiquitination.</text>
</comment>
<keyword evidence="21" id="KW-1185">Reference proteome</keyword>
<dbReference type="InterPro" id="IPR017907">
    <property type="entry name" value="Znf_RING_CS"/>
</dbReference>
<dbReference type="InterPro" id="IPR025654">
    <property type="entry name" value="PEX2/10"/>
</dbReference>
<keyword evidence="15" id="KW-1133">Transmembrane helix</keyword>
<comment type="catalytic activity">
    <reaction evidence="1">
        <text>S-ubiquitinyl-[E2 ubiquitin-conjugating enzyme]-L-cysteine + [acceptor protein]-L-lysine = [E2 ubiquitin-conjugating enzyme]-L-cysteine + N(6)-ubiquitinyl-[acceptor protein]-L-lysine.</text>
        <dbReference type="EC" id="2.3.2.27"/>
    </reaction>
</comment>
<keyword evidence="13" id="KW-0862">Zinc</keyword>
<evidence type="ECO:0000256" key="1">
    <source>
        <dbReference type="ARBA" id="ARBA00000900"/>
    </source>
</evidence>
<dbReference type="InterPro" id="IPR001841">
    <property type="entry name" value="Znf_RING"/>
</dbReference>
<dbReference type="GO" id="GO:0008270">
    <property type="term" value="F:zinc ion binding"/>
    <property type="evidence" value="ECO:0007669"/>
    <property type="project" value="UniProtKB-KW"/>
</dbReference>
<dbReference type="HOGENOM" id="CLU_1682578_0_0_1"/>
<dbReference type="Pfam" id="PF13639">
    <property type="entry name" value="zf-RING_2"/>
    <property type="match status" value="1"/>
</dbReference>
<feature type="domain" description="RING-type" evidence="19">
    <location>
        <begin position="106"/>
        <end position="146"/>
    </location>
</feature>
<proteinExistence type="inferred from homology"/>
<gene>
    <name evidence="20" type="ORF">THAPSDRAFT_260886</name>
</gene>
<dbReference type="PROSITE" id="PS00518">
    <property type="entry name" value="ZF_RING_1"/>
    <property type="match status" value="1"/>
</dbReference>
<evidence type="ECO:0000256" key="4">
    <source>
        <dbReference type="ARBA" id="ARBA00008704"/>
    </source>
</evidence>
<evidence type="ECO:0000256" key="15">
    <source>
        <dbReference type="ARBA" id="ARBA00022989"/>
    </source>
</evidence>
<comment type="similarity">
    <text evidence="4">Belongs to the pex2/pex10/pex12 family.</text>
</comment>
<evidence type="ECO:0000256" key="5">
    <source>
        <dbReference type="ARBA" id="ARBA00012483"/>
    </source>
</evidence>
<keyword evidence="8" id="KW-0808">Transferase</keyword>
<dbReference type="InterPro" id="IPR013083">
    <property type="entry name" value="Znf_RING/FYVE/PHD"/>
</dbReference>
<reference evidence="20 21" key="2">
    <citation type="journal article" date="2008" name="Nature">
        <title>The Phaeodactylum genome reveals the evolutionary history of diatom genomes.</title>
        <authorList>
            <person name="Bowler C."/>
            <person name="Allen A.E."/>
            <person name="Badger J.H."/>
            <person name="Grimwood J."/>
            <person name="Jabbari K."/>
            <person name="Kuo A."/>
            <person name="Maheswari U."/>
            <person name="Martens C."/>
            <person name="Maumus F."/>
            <person name="Otillar R.P."/>
            <person name="Rayko E."/>
            <person name="Salamov A."/>
            <person name="Vandepoele K."/>
            <person name="Beszteri B."/>
            <person name="Gruber A."/>
            <person name="Heijde M."/>
            <person name="Katinka M."/>
            <person name="Mock T."/>
            <person name="Valentin K."/>
            <person name="Verret F."/>
            <person name="Berges J.A."/>
            <person name="Brownlee C."/>
            <person name="Cadoret J.P."/>
            <person name="Chiovitti A."/>
            <person name="Choi C.J."/>
            <person name="Coesel S."/>
            <person name="De Martino A."/>
            <person name="Detter J.C."/>
            <person name="Durkin C."/>
            <person name="Falciatore A."/>
            <person name="Fournet J."/>
            <person name="Haruta M."/>
            <person name="Huysman M.J."/>
            <person name="Jenkins B.D."/>
            <person name="Jiroutova K."/>
            <person name="Jorgensen R.E."/>
            <person name="Joubert Y."/>
            <person name="Kaplan A."/>
            <person name="Kroger N."/>
            <person name="Kroth P.G."/>
            <person name="La Roche J."/>
            <person name="Lindquist E."/>
            <person name="Lommer M."/>
            <person name="Martin-Jezequel V."/>
            <person name="Lopez P.J."/>
            <person name="Lucas S."/>
            <person name="Mangogna M."/>
            <person name="McGinnis K."/>
            <person name="Medlin L.K."/>
            <person name="Montsant A."/>
            <person name="Oudot-Le Secq M.P."/>
            <person name="Napoli C."/>
            <person name="Obornik M."/>
            <person name="Parker M.S."/>
            <person name="Petit J.L."/>
            <person name="Porcel B.M."/>
            <person name="Poulsen N."/>
            <person name="Robison M."/>
            <person name="Rychlewski L."/>
            <person name="Rynearson T.A."/>
            <person name="Schmutz J."/>
            <person name="Shapiro H."/>
            <person name="Siaut M."/>
            <person name="Stanley M."/>
            <person name="Sussman M.R."/>
            <person name="Taylor A.R."/>
            <person name="Vardi A."/>
            <person name="von Dassow P."/>
            <person name="Vyverman W."/>
            <person name="Willis A."/>
            <person name="Wyrwicz L.S."/>
            <person name="Rokhsar D.S."/>
            <person name="Weissenbach J."/>
            <person name="Armbrust E.V."/>
            <person name="Green B.R."/>
            <person name="Van de Peer Y."/>
            <person name="Grigoriev I.V."/>
        </authorList>
    </citation>
    <scope>NUCLEOTIDE SEQUENCE [LARGE SCALE GENOMIC DNA]</scope>
    <source>
        <strain evidence="20 21">CCMP1335</strain>
    </source>
</reference>
<protein>
    <recommendedName>
        <fullName evidence="5">RING-type E3 ubiquitin transferase</fullName>
        <ecNumber evidence="5">2.3.2.27</ecNumber>
    </recommendedName>
</protein>
<feature type="non-terminal residue" evidence="20">
    <location>
        <position position="1"/>
    </location>
</feature>
<dbReference type="InParanoid" id="B8BQH9"/>
<dbReference type="SMART" id="SM00184">
    <property type="entry name" value="RING"/>
    <property type="match status" value="1"/>
</dbReference>
<dbReference type="GO" id="GO:0005778">
    <property type="term" value="C:peroxisomal membrane"/>
    <property type="evidence" value="ECO:0007669"/>
    <property type="project" value="UniProtKB-SubCell"/>
</dbReference>
<keyword evidence="11 18" id="KW-0863">Zinc-finger</keyword>
<evidence type="ECO:0000256" key="14">
    <source>
        <dbReference type="ARBA" id="ARBA00022927"/>
    </source>
</evidence>
<dbReference type="GeneID" id="7446835"/>
<dbReference type="GO" id="GO:0061630">
    <property type="term" value="F:ubiquitin protein ligase activity"/>
    <property type="evidence" value="ECO:0007669"/>
    <property type="project" value="UniProtKB-EC"/>
</dbReference>
<dbReference type="Proteomes" id="UP000001449">
    <property type="component" value="Chromosome 1"/>
</dbReference>
<evidence type="ECO:0000256" key="17">
    <source>
        <dbReference type="ARBA" id="ARBA00023140"/>
    </source>
</evidence>
<dbReference type="PANTHER" id="PTHR23350">
    <property type="entry name" value="PEROXISOME ASSEMBLY PROTEIN 10"/>
    <property type="match status" value="1"/>
</dbReference>
<evidence type="ECO:0000259" key="19">
    <source>
        <dbReference type="PROSITE" id="PS50089"/>
    </source>
</evidence>
<dbReference type="EMBL" id="CM000638">
    <property type="protein sequence ID" value="EED95788.1"/>
    <property type="molecule type" value="Genomic_DNA"/>
</dbReference>
<feature type="non-terminal residue" evidence="20">
    <location>
        <position position="157"/>
    </location>
</feature>
<dbReference type="AlphaFoldDB" id="B8BQH9"/>
<dbReference type="Gene3D" id="3.30.40.10">
    <property type="entry name" value="Zinc/RING finger domain, C3HC4 (zinc finger)"/>
    <property type="match status" value="1"/>
</dbReference>
<keyword evidence="12" id="KW-0833">Ubl conjugation pathway</keyword>
<accession>B8BQH9</accession>